<dbReference type="AlphaFoldDB" id="A0A9P4PHK2"/>
<feature type="region of interest" description="Disordered" evidence="1">
    <location>
        <begin position="47"/>
        <end position="169"/>
    </location>
</feature>
<feature type="compositionally biased region" description="Low complexity" evidence="1">
    <location>
        <begin position="101"/>
        <end position="128"/>
    </location>
</feature>
<dbReference type="Proteomes" id="UP000799764">
    <property type="component" value="Unassembled WGS sequence"/>
</dbReference>
<gene>
    <name evidence="3" type="ORF">P171DRAFT_485587</name>
</gene>
<dbReference type="EMBL" id="MU001501">
    <property type="protein sequence ID" value="KAF2444122.1"/>
    <property type="molecule type" value="Genomic_DNA"/>
</dbReference>
<feature type="compositionally biased region" description="Polar residues" evidence="1">
    <location>
        <begin position="140"/>
        <end position="157"/>
    </location>
</feature>
<organism evidence="3 4">
    <name type="scientific">Karstenula rhodostoma CBS 690.94</name>
    <dbReference type="NCBI Taxonomy" id="1392251"/>
    <lineage>
        <taxon>Eukaryota</taxon>
        <taxon>Fungi</taxon>
        <taxon>Dikarya</taxon>
        <taxon>Ascomycota</taxon>
        <taxon>Pezizomycotina</taxon>
        <taxon>Dothideomycetes</taxon>
        <taxon>Pleosporomycetidae</taxon>
        <taxon>Pleosporales</taxon>
        <taxon>Massarineae</taxon>
        <taxon>Didymosphaeriaceae</taxon>
        <taxon>Karstenula</taxon>
    </lineage>
</organism>
<keyword evidence="4" id="KW-1185">Reference proteome</keyword>
<evidence type="ECO:0000256" key="1">
    <source>
        <dbReference type="SAM" id="MobiDB-lite"/>
    </source>
</evidence>
<feature type="compositionally biased region" description="Pro residues" evidence="1">
    <location>
        <begin position="76"/>
        <end position="88"/>
    </location>
</feature>
<protein>
    <submittedName>
        <fullName evidence="3">Uncharacterized protein</fullName>
    </submittedName>
</protein>
<comment type="caution">
    <text evidence="3">The sequence shown here is derived from an EMBL/GenBank/DDBJ whole genome shotgun (WGS) entry which is preliminary data.</text>
</comment>
<sequence>MLRLKLFVVVAAVFGAAVAVVAAVPADNFCYTAPAVTITVTVTECGHPTKPAAPPSESQAHSMAPPPVATSWLPSSPAPVPAPAPVPSSPALSAPAPPASSGPAPGSSESVPPASPASSGSPSGSEPSSPEPAPTATDKPISSSSDPGNTPTSSSKPEQPPSSAASLSGVSLGMGSIVVVGMAINAAVAAFV</sequence>
<proteinExistence type="predicted"/>
<reference evidence="3" key="1">
    <citation type="journal article" date="2020" name="Stud. Mycol.">
        <title>101 Dothideomycetes genomes: a test case for predicting lifestyles and emergence of pathogens.</title>
        <authorList>
            <person name="Haridas S."/>
            <person name="Albert R."/>
            <person name="Binder M."/>
            <person name="Bloem J."/>
            <person name="Labutti K."/>
            <person name="Salamov A."/>
            <person name="Andreopoulos B."/>
            <person name="Baker S."/>
            <person name="Barry K."/>
            <person name="Bills G."/>
            <person name="Bluhm B."/>
            <person name="Cannon C."/>
            <person name="Castanera R."/>
            <person name="Culley D."/>
            <person name="Daum C."/>
            <person name="Ezra D."/>
            <person name="Gonzalez J."/>
            <person name="Henrissat B."/>
            <person name="Kuo A."/>
            <person name="Liang C."/>
            <person name="Lipzen A."/>
            <person name="Lutzoni F."/>
            <person name="Magnuson J."/>
            <person name="Mondo S."/>
            <person name="Nolan M."/>
            <person name="Ohm R."/>
            <person name="Pangilinan J."/>
            <person name="Park H.-J."/>
            <person name="Ramirez L."/>
            <person name="Alfaro M."/>
            <person name="Sun H."/>
            <person name="Tritt A."/>
            <person name="Yoshinaga Y."/>
            <person name="Zwiers L.-H."/>
            <person name="Turgeon B."/>
            <person name="Goodwin S."/>
            <person name="Spatafora J."/>
            <person name="Crous P."/>
            <person name="Grigoriev I."/>
        </authorList>
    </citation>
    <scope>NUCLEOTIDE SEQUENCE</scope>
    <source>
        <strain evidence="3">CBS 690.94</strain>
    </source>
</reference>
<name>A0A9P4PHK2_9PLEO</name>
<feature type="signal peptide" evidence="2">
    <location>
        <begin position="1"/>
        <end position="23"/>
    </location>
</feature>
<accession>A0A9P4PHK2</accession>
<keyword evidence="2" id="KW-0732">Signal</keyword>
<feature type="chain" id="PRO_5040238580" evidence="2">
    <location>
        <begin position="24"/>
        <end position="192"/>
    </location>
</feature>
<evidence type="ECO:0000313" key="4">
    <source>
        <dbReference type="Proteomes" id="UP000799764"/>
    </source>
</evidence>
<evidence type="ECO:0000256" key="2">
    <source>
        <dbReference type="SAM" id="SignalP"/>
    </source>
</evidence>
<evidence type="ECO:0000313" key="3">
    <source>
        <dbReference type="EMBL" id="KAF2444122.1"/>
    </source>
</evidence>